<keyword evidence="16 19" id="KW-0961">Cell wall biogenesis/degradation</keyword>
<dbReference type="Gene3D" id="3.90.78.10">
    <property type="entry name" value="UDP-N-acetylenolpyruvoylglucosamine reductase, C-terminal domain"/>
    <property type="match status" value="1"/>
</dbReference>
<evidence type="ECO:0000256" key="5">
    <source>
        <dbReference type="ARBA" id="ARBA00012518"/>
    </source>
</evidence>
<dbReference type="Pfam" id="PF02873">
    <property type="entry name" value="MurB_C"/>
    <property type="match status" value="1"/>
</dbReference>
<keyword evidence="8 19" id="KW-0132">Cell division</keyword>
<keyword evidence="9 19" id="KW-0285">Flavoprotein</keyword>
<dbReference type="HAMAP" id="MF_00037">
    <property type="entry name" value="MurB"/>
    <property type="match status" value="1"/>
</dbReference>
<evidence type="ECO:0000256" key="13">
    <source>
        <dbReference type="ARBA" id="ARBA00022984"/>
    </source>
</evidence>
<dbReference type="InterPro" id="IPR016166">
    <property type="entry name" value="FAD-bd_PCMH"/>
</dbReference>
<dbReference type="UniPathway" id="UPA00219"/>
<keyword evidence="7 19" id="KW-0963">Cytoplasm</keyword>
<dbReference type="SUPFAM" id="SSF56194">
    <property type="entry name" value="Uridine diphospho-N-Acetylenolpyruvylglucosamine reductase, MurB, C-terminal domain"/>
    <property type="match status" value="1"/>
</dbReference>
<evidence type="ECO:0000256" key="2">
    <source>
        <dbReference type="ARBA" id="ARBA00003921"/>
    </source>
</evidence>
<dbReference type="Gene3D" id="3.30.43.10">
    <property type="entry name" value="Uridine Diphospho-n-acetylenolpyruvylglucosamine Reductase, domain 2"/>
    <property type="match status" value="1"/>
</dbReference>
<feature type="domain" description="FAD-binding PCMH-type" evidence="20">
    <location>
        <begin position="25"/>
        <end position="214"/>
    </location>
</feature>
<dbReference type="InterPro" id="IPR003170">
    <property type="entry name" value="MurB"/>
</dbReference>
<dbReference type="GO" id="GO:0005829">
    <property type="term" value="C:cytosol"/>
    <property type="evidence" value="ECO:0007669"/>
    <property type="project" value="TreeGrafter"/>
</dbReference>
<evidence type="ECO:0000259" key="20">
    <source>
        <dbReference type="PROSITE" id="PS51387"/>
    </source>
</evidence>
<keyword evidence="15 19" id="KW-0131">Cell cycle</keyword>
<dbReference type="NCBIfam" id="NF010480">
    <property type="entry name" value="PRK13905.1"/>
    <property type="match status" value="1"/>
</dbReference>
<dbReference type="InterPro" id="IPR011601">
    <property type="entry name" value="MurB_C"/>
</dbReference>
<dbReference type="GO" id="GO:0051301">
    <property type="term" value="P:cell division"/>
    <property type="evidence" value="ECO:0007669"/>
    <property type="project" value="UniProtKB-KW"/>
</dbReference>
<dbReference type="InterPro" id="IPR016169">
    <property type="entry name" value="FAD-bd_PCMH_sub2"/>
</dbReference>
<dbReference type="NCBIfam" id="TIGR00179">
    <property type="entry name" value="murB"/>
    <property type="match status" value="1"/>
</dbReference>
<dbReference type="GO" id="GO:0071949">
    <property type="term" value="F:FAD binding"/>
    <property type="evidence" value="ECO:0007669"/>
    <property type="project" value="InterPro"/>
</dbReference>
<comment type="cofactor">
    <cofactor evidence="1 19">
        <name>FAD</name>
        <dbReference type="ChEBI" id="CHEBI:57692"/>
    </cofactor>
</comment>
<dbReference type="InterPro" id="IPR016167">
    <property type="entry name" value="FAD-bd_PCMH_sub1"/>
</dbReference>
<dbReference type="Gene3D" id="3.30.465.10">
    <property type="match status" value="1"/>
</dbReference>
<feature type="active site" evidence="19">
    <location>
        <position position="291"/>
    </location>
</feature>
<evidence type="ECO:0000256" key="7">
    <source>
        <dbReference type="ARBA" id="ARBA00022490"/>
    </source>
</evidence>
<accession>A0A0F3ML60</accession>
<evidence type="ECO:0000256" key="4">
    <source>
        <dbReference type="ARBA" id="ARBA00004752"/>
    </source>
</evidence>
<evidence type="ECO:0000256" key="11">
    <source>
        <dbReference type="ARBA" id="ARBA00022857"/>
    </source>
</evidence>
<evidence type="ECO:0000256" key="9">
    <source>
        <dbReference type="ARBA" id="ARBA00022630"/>
    </source>
</evidence>
<dbReference type="InterPro" id="IPR006094">
    <property type="entry name" value="Oxid_FAD_bind_N"/>
</dbReference>
<evidence type="ECO:0000256" key="10">
    <source>
        <dbReference type="ARBA" id="ARBA00022827"/>
    </source>
</evidence>
<evidence type="ECO:0000256" key="12">
    <source>
        <dbReference type="ARBA" id="ARBA00022960"/>
    </source>
</evidence>
<evidence type="ECO:0000256" key="15">
    <source>
        <dbReference type="ARBA" id="ARBA00023306"/>
    </source>
</evidence>
<dbReference type="EC" id="1.3.1.98" evidence="5 19"/>
<dbReference type="Pfam" id="PF01565">
    <property type="entry name" value="FAD_binding_4"/>
    <property type="match status" value="1"/>
</dbReference>
<dbReference type="AlphaFoldDB" id="A0A0F3ML60"/>
<dbReference type="PROSITE" id="PS51387">
    <property type="entry name" value="FAD_PCMH"/>
    <property type="match status" value="1"/>
</dbReference>
<dbReference type="STRING" id="1359168.OCHUTO_0420"/>
<feature type="active site" evidence="19">
    <location>
        <position position="172"/>
    </location>
</feature>
<dbReference type="RefSeq" id="WP_045797143.1">
    <property type="nucleotide sequence ID" value="NZ_LANP01000008.1"/>
</dbReference>
<keyword evidence="14 19" id="KW-0560">Oxidoreductase</keyword>
<comment type="subcellular location">
    <subcellularLocation>
        <location evidence="3 19">Cytoplasm</location>
    </subcellularLocation>
</comment>
<keyword evidence="11 19" id="KW-0521">NADP</keyword>
<name>A0A0F3ML60_9RICK</name>
<sequence length="300" mass="33201">MLSLPKVNGEYRENFKLFPLTWFKVGGISKVFYKPKDEQDLSSFLVNLPPDIQVNILGAGSNMLVRDGGIDGVTIKLGRNFNDINLIKNNHYAIISVGAGTLNCNVAKFCLQYGLGGLEFLSGIPGTIGGGIAMNAGAYGQEFKDIVYSVEAFDRLGSKHIFLCKDLNFQYRRCNMNGFLIFTRANLICYNDSQISISKKLQRIKTARKLTQPINQKTAGSAFCNTSSYKAWQLIDQVGLRGYTIGDAQVSNLHCNFLINNGNATASDIENLGELIRKKVFDCTGIELEWEIRIVGNKSP</sequence>
<organism evidence="21 22">
    <name type="scientific">Orientia chuto str. Dubai</name>
    <dbReference type="NCBI Taxonomy" id="1359168"/>
    <lineage>
        <taxon>Bacteria</taxon>
        <taxon>Pseudomonadati</taxon>
        <taxon>Pseudomonadota</taxon>
        <taxon>Alphaproteobacteria</taxon>
        <taxon>Rickettsiales</taxon>
        <taxon>Rickettsiaceae</taxon>
        <taxon>Rickettsieae</taxon>
        <taxon>Orientia</taxon>
    </lineage>
</organism>
<dbReference type="GO" id="GO:0008360">
    <property type="term" value="P:regulation of cell shape"/>
    <property type="evidence" value="ECO:0007669"/>
    <property type="project" value="UniProtKB-KW"/>
</dbReference>
<keyword evidence="22" id="KW-1185">Reference proteome</keyword>
<reference evidence="21 22" key="1">
    <citation type="submission" date="2015-02" db="EMBL/GenBank/DDBJ databases">
        <title>Genome Sequencing of Rickettsiales.</title>
        <authorList>
            <person name="Daugherty S.C."/>
            <person name="Su Q."/>
            <person name="Abolude K."/>
            <person name="Beier-Sexton M."/>
            <person name="Carlyon J.A."/>
            <person name="Carter R."/>
            <person name="Day N.P."/>
            <person name="Dumler S.J."/>
            <person name="Dyachenko V."/>
            <person name="Godinez A."/>
            <person name="Kurtti T.J."/>
            <person name="Lichay M."/>
            <person name="Mullins K.E."/>
            <person name="Ott S."/>
            <person name="Pappas-Brown V."/>
            <person name="Paris D.H."/>
            <person name="Patel P."/>
            <person name="Richards A.L."/>
            <person name="Sadzewicz L."/>
            <person name="Sears K."/>
            <person name="Seidman D."/>
            <person name="Sengamalay N."/>
            <person name="Stenos J."/>
            <person name="Tallon L.J."/>
            <person name="Vincent G."/>
            <person name="Fraser C.M."/>
            <person name="Munderloh U."/>
            <person name="Dunning-Hotopp J.C."/>
        </authorList>
    </citation>
    <scope>NUCLEOTIDE SEQUENCE [LARGE SCALE GENOMIC DNA]</scope>
    <source>
        <strain evidence="21 22">Fuller</strain>
    </source>
</reference>
<keyword evidence="12 19" id="KW-0133">Cell shape</keyword>
<keyword evidence="10 19" id="KW-0274">FAD</keyword>
<evidence type="ECO:0000256" key="14">
    <source>
        <dbReference type="ARBA" id="ARBA00023002"/>
    </source>
</evidence>
<evidence type="ECO:0000313" key="21">
    <source>
        <dbReference type="EMBL" id="KJV56523.1"/>
    </source>
</evidence>
<dbReference type="GO" id="GO:0071555">
    <property type="term" value="P:cell wall organization"/>
    <property type="evidence" value="ECO:0007669"/>
    <property type="project" value="UniProtKB-KW"/>
</dbReference>
<dbReference type="PANTHER" id="PTHR21071">
    <property type="entry name" value="UDP-N-ACETYLENOLPYRUVOYLGLUCOSAMINE REDUCTASE"/>
    <property type="match status" value="1"/>
</dbReference>
<comment type="similarity">
    <text evidence="19">Belongs to the MurB family.</text>
</comment>
<proteinExistence type="inferred from homology"/>
<keyword evidence="13 19" id="KW-0573">Peptidoglycan synthesis</keyword>
<comment type="function">
    <text evidence="2 19">Cell wall formation.</text>
</comment>
<evidence type="ECO:0000256" key="18">
    <source>
        <dbReference type="ARBA" id="ARBA00048914"/>
    </source>
</evidence>
<evidence type="ECO:0000256" key="1">
    <source>
        <dbReference type="ARBA" id="ARBA00001974"/>
    </source>
</evidence>
<dbReference type="PANTHER" id="PTHR21071:SF4">
    <property type="entry name" value="UDP-N-ACETYLENOLPYRUVOYLGLUCOSAMINE REDUCTASE"/>
    <property type="match status" value="1"/>
</dbReference>
<evidence type="ECO:0000256" key="6">
    <source>
        <dbReference type="ARBA" id="ARBA00015188"/>
    </source>
</evidence>
<dbReference type="SUPFAM" id="SSF56176">
    <property type="entry name" value="FAD-binding/transporter-associated domain-like"/>
    <property type="match status" value="1"/>
</dbReference>
<feature type="active site" description="Proton donor" evidence="19">
    <location>
        <position position="221"/>
    </location>
</feature>
<dbReference type="Proteomes" id="UP000033616">
    <property type="component" value="Unassembled WGS sequence"/>
</dbReference>
<gene>
    <name evidence="19 21" type="primary">murB</name>
    <name evidence="21" type="ORF">OCHUTO_0420</name>
</gene>
<evidence type="ECO:0000256" key="17">
    <source>
        <dbReference type="ARBA" id="ARBA00031026"/>
    </source>
</evidence>
<evidence type="ECO:0000256" key="8">
    <source>
        <dbReference type="ARBA" id="ARBA00022618"/>
    </source>
</evidence>
<dbReference type="InterPro" id="IPR036635">
    <property type="entry name" value="MurB_C_sf"/>
</dbReference>
<dbReference type="InterPro" id="IPR036318">
    <property type="entry name" value="FAD-bd_PCMH-like_sf"/>
</dbReference>
<evidence type="ECO:0000256" key="16">
    <source>
        <dbReference type="ARBA" id="ARBA00023316"/>
    </source>
</evidence>
<dbReference type="PATRIC" id="fig|1359168.3.peg.1183"/>
<evidence type="ECO:0000256" key="3">
    <source>
        <dbReference type="ARBA" id="ARBA00004496"/>
    </source>
</evidence>
<comment type="pathway">
    <text evidence="4 19">Cell wall biogenesis; peptidoglycan biosynthesis.</text>
</comment>
<evidence type="ECO:0000256" key="19">
    <source>
        <dbReference type="HAMAP-Rule" id="MF_00037"/>
    </source>
</evidence>
<dbReference type="EMBL" id="LANP01000008">
    <property type="protein sequence ID" value="KJV56523.1"/>
    <property type="molecule type" value="Genomic_DNA"/>
</dbReference>
<dbReference type="OrthoDB" id="9804753at2"/>
<dbReference type="GO" id="GO:0009252">
    <property type="term" value="P:peptidoglycan biosynthetic process"/>
    <property type="evidence" value="ECO:0007669"/>
    <property type="project" value="UniProtKB-UniRule"/>
</dbReference>
<comment type="catalytic activity">
    <reaction evidence="18 19">
        <text>UDP-N-acetyl-alpha-D-muramate + NADP(+) = UDP-N-acetyl-3-O-(1-carboxyvinyl)-alpha-D-glucosamine + NADPH + H(+)</text>
        <dbReference type="Rhea" id="RHEA:12248"/>
        <dbReference type="ChEBI" id="CHEBI:15378"/>
        <dbReference type="ChEBI" id="CHEBI:57783"/>
        <dbReference type="ChEBI" id="CHEBI:58349"/>
        <dbReference type="ChEBI" id="CHEBI:68483"/>
        <dbReference type="ChEBI" id="CHEBI:70757"/>
        <dbReference type="EC" id="1.3.1.98"/>
    </reaction>
</comment>
<evidence type="ECO:0000313" key="22">
    <source>
        <dbReference type="Proteomes" id="UP000033616"/>
    </source>
</evidence>
<dbReference type="GO" id="GO:0008762">
    <property type="term" value="F:UDP-N-acetylmuramate dehydrogenase activity"/>
    <property type="evidence" value="ECO:0007669"/>
    <property type="project" value="UniProtKB-UniRule"/>
</dbReference>
<protein>
    <recommendedName>
        <fullName evidence="6 19">UDP-N-acetylenolpyruvoylglucosamine reductase</fullName>
        <ecNumber evidence="5 19">1.3.1.98</ecNumber>
    </recommendedName>
    <alternativeName>
        <fullName evidence="17 19">UDP-N-acetylmuramate dehydrogenase</fullName>
    </alternativeName>
</protein>
<comment type="caution">
    <text evidence="21">The sequence shown here is derived from an EMBL/GenBank/DDBJ whole genome shotgun (WGS) entry which is preliminary data.</text>
</comment>